<protein>
    <recommendedName>
        <fullName evidence="3">TOBE domain-containing protein</fullName>
    </recommendedName>
</protein>
<sequence length="181" mass="18980">MRAFLAELSITTLLITHDAVDAWALADHLSVMERGRVVETGRASEHLSRPRTPLTARLVGVNRLGVGAGPDTRLVAFSPGAVVVTDVHPSACALAHPAAAGLWVHGTVSAIEAVLAGVGLRVRVEDGALIRTEHAHALAVPNAPSLLAEMPPGRRILPGERVCCRVHPDRLADYAESPASA</sequence>
<evidence type="ECO:0008006" key="3">
    <source>
        <dbReference type="Google" id="ProtNLM"/>
    </source>
</evidence>
<dbReference type="OrthoDB" id="9112331at2"/>
<dbReference type="RefSeq" id="WP_121648851.1">
    <property type="nucleotide sequence ID" value="NZ_RCUX01000007.1"/>
</dbReference>
<evidence type="ECO:0000313" key="2">
    <source>
        <dbReference type="Proteomes" id="UP000272503"/>
    </source>
</evidence>
<accession>A0A3L7A5H7</accession>
<dbReference type="Proteomes" id="UP000272503">
    <property type="component" value="Unassembled WGS sequence"/>
</dbReference>
<organism evidence="1 2">
    <name type="scientific">Mycetocola tolaasinivorans</name>
    <dbReference type="NCBI Taxonomy" id="76635"/>
    <lineage>
        <taxon>Bacteria</taxon>
        <taxon>Bacillati</taxon>
        <taxon>Actinomycetota</taxon>
        <taxon>Actinomycetes</taxon>
        <taxon>Micrococcales</taxon>
        <taxon>Microbacteriaceae</taxon>
        <taxon>Mycetocola</taxon>
    </lineage>
</organism>
<proteinExistence type="predicted"/>
<evidence type="ECO:0000313" key="1">
    <source>
        <dbReference type="EMBL" id="RLP75305.1"/>
    </source>
</evidence>
<gene>
    <name evidence="1" type="ORF">D9V32_10470</name>
</gene>
<dbReference type="AlphaFoldDB" id="A0A3L7A5H7"/>
<name>A0A3L7A5H7_9MICO</name>
<dbReference type="Gene3D" id="3.40.50.300">
    <property type="entry name" value="P-loop containing nucleotide triphosphate hydrolases"/>
    <property type="match status" value="1"/>
</dbReference>
<dbReference type="InterPro" id="IPR027417">
    <property type="entry name" value="P-loop_NTPase"/>
</dbReference>
<comment type="caution">
    <text evidence="1">The sequence shown here is derived from an EMBL/GenBank/DDBJ whole genome shotgun (WGS) entry which is preliminary data.</text>
</comment>
<dbReference type="SUPFAM" id="SSF52540">
    <property type="entry name" value="P-loop containing nucleoside triphosphate hydrolases"/>
    <property type="match status" value="1"/>
</dbReference>
<keyword evidence="2" id="KW-1185">Reference proteome</keyword>
<dbReference type="EMBL" id="RCUX01000007">
    <property type="protein sequence ID" value="RLP75305.1"/>
    <property type="molecule type" value="Genomic_DNA"/>
</dbReference>
<reference evidence="1 2" key="1">
    <citation type="submission" date="2018-10" db="EMBL/GenBank/DDBJ databases">
        <authorList>
            <person name="Li J."/>
        </authorList>
    </citation>
    <scope>NUCLEOTIDE SEQUENCE [LARGE SCALE GENOMIC DNA]</scope>
    <source>
        <strain evidence="1 2">IF 016277</strain>
    </source>
</reference>